<evidence type="ECO:0000259" key="4">
    <source>
        <dbReference type="PROSITE" id="PS50887"/>
    </source>
</evidence>
<comment type="catalytic activity">
    <reaction evidence="2">
        <text>2 GTP = 3',3'-c-di-GMP + 2 diphosphate</text>
        <dbReference type="Rhea" id="RHEA:24898"/>
        <dbReference type="ChEBI" id="CHEBI:33019"/>
        <dbReference type="ChEBI" id="CHEBI:37565"/>
        <dbReference type="ChEBI" id="CHEBI:58805"/>
        <dbReference type="EC" id="2.7.7.65"/>
    </reaction>
</comment>
<evidence type="ECO:0000313" key="5">
    <source>
        <dbReference type="EMBL" id="MCQ4628882.1"/>
    </source>
</evidence>
<gene>
    <name evidence="5" type="ORF">GB927_002465</name>
</gene>
<keyword evidence="3" id="KW-0812">Transmembrane</keyword>
<reference evidence="5" key="1">
    <citation type="submission" date="2021-07" db="EMBL/GenBank/DDBJ databases">
        <title>Shinella sp. nov., a novel member of the genus Shinella from water.</title>
        <authorList>
            <person name="Deng Y."/>
        </authorList>
    </citation>
    <scope>NUCLEOTIDE SEQUENCE</scope>
    <source>
        <strain evidence="5">CPCC 100929</strain>
    </source>
</reference>
<dbReference type="CDD" id="cd01949">
    <property type="entry name" value="GGDEF"/>
    <property type="match status" value="1"/>
</dbReference>
<keyword evidence="6" id="KW-1185">Reference proteome</keyword>
<dbReference type="EC" id="2.7.7.65" evidence="1"/>
<dbReference type="Gene3D" id="3.30.70.270">
    <property type="match status" value="1"/>
</dbReference>
<feature type="transmembrane region" description="Helical" evidence="3">
    <location>
        <begin position="175"/>
        <end position="198"/>
    </location>
</feature>
<dbReference type="RefSeq" id="WP_256114957.1">
    <property type="nucleotide sequence ID" value="NZ_WHSB02000001.1"/>
</dbReference>
<feature type="domain" description="GGDEF" evidence="4">
    <location>
        <begin position="251"/>
        <end position="385"/>
    </location>
</feature>
<dbReference type="EMBL" id="WHSB02000001">
    <property type="protein sequence ID" value="MCQ4628882.1"/>
    <property type="molecule type" value="Genomic_DNA"/>
</dbReference>
<evidence type="ECO:0000256" key="1">
    <source>
        <dbReference type="ARBA" id="ARBA00012528"/>
    </source>
</evidence>
<feature type="transmembrane region" description="Helical" evidence="3">
    <location>
        <begin position="39"/>
        <end position="58"/>
    </location>
</feature>
<proteinExistence type="predicted"/>
<protein>
    <recommendedName>
        <fullName evidence="1">diguanylate cyclase</fullName>
        <ecNumber evidence="1">2.7.7.65</ecNumber>
    </recommendedName>
</protein>
<evidence type="ECO:0000256" key="2">
    <source>
        <dbReference type="ARBA" id="ARBA00034247"/>
    </source>
</evidence>
<feature type="transmembrane region" description="Helical" evidence="3">
    <location>
        <begin position="70"/>
        <end position="90"/>
    </location>
</feature>
<organism evidence="5 6">
    <name type="scientific">Shinella lacus</name>
    <dbReference type="NCBI Taxonomy" id="2654216"/>
    <lineage>
        <taxon>Bacteria</taxon>
        <taxon>Pseudomonadati</taxon>
        <taxon>Pseudomonadota</taxon>
        <taxon>Alphaproteobacteria</taxon>
        <taxon>Hyphomicrobiales</taxon>
        <taxon>Rhizobiaceae</taxon>
        <taxon>Shinella</taxon>
    </lineage>
</organism>
<accession>A0ABT1R135</accession>
<name>A0ABT1R135_9HYPH</name>
<dbReference type="PROSITE" id="PS50887">
    <property type="entry name" value="GGDEF"/>
    <property type="match status" value="1"/>
</dbReference>
<dbReference type="InterPro" id="IPR050469">
    <property type="entry name" value="Diguanylate_Cyclase"/>
</dbReference>
<evidence type="ECO:0000256" key="3">
    <source>
        <dbReference type="SAM" id="Phobius"/>
    </source>
</evidence>
<dbReference type="InterPro" id="IPR043128">
    <property type="entry name" value="Rev_trsase/Diguanyl_cyclase"/>
</dbReference>
<sequence>MGVVTLDQVDRQIARGFRFLRFSPDIEAAFRKDYVAERVRLAVIWGVIGTLIYDLVYFGDRTMMADVFTALVFARFLVFTPFVIACILTVRRWRNALLYDSLSVAIAVMGVTLPMLAATQSASPYLFVYQNGNSAAFLFFVIALRPRFPAVLVGLALMCASHFTTTQMTGAFDAVTYSGIITFYVTLSIFLAVSAYFLEQKDRQNFLNQLRAGLLYGQLERNAERDELTGLLNRRSLARICEGLWSGGKHKTVAAILLDIDHFKRFNDVHGHIEGDACLRAVSRCIRDTVDEASFVFRFGGEEMLVLSADREPLAALAMAERIRVAIEDLAMRHRGLDDGCVTVSLGVALAAPAETTLERLLCDADSALYEAKRMGRNTVALAGETLVDARVA</sequence>
<dbReference type="NCBIfam" id="TIGR00254">
    <property type="entry name" value="GGDEF"/>
    <property type="match status" value="1"/>
</dbReference>
<dbReference type="SMART" id="SM00267">
    <property type="entry name" value="GGDEF"/>
    <property type="match status" value="1"/>
</dbReference>
<keyword evidence="3" id="KW-1133">Transmembrane helix</keyword>
<dbReference type="InterPro" id="IPR000160">
    <property type="entry name" value="GGDEF_dom"/>
</dbReference>
<dbReference type="InterPro" id="IPR029787">
    <property type="entry name" value="Nucleotide_cyclase"/>
</dbReference>
<dbReference type="PANTHER" id="PTHR45138">
    <property type="entry name" value="REGULATORY COMPONENTS OF SENSORY TRANSDUCTION SYSTEM"/>
    <property type="match status" value="1"/>
</dbReference>
<dbReference type="SUPFAM" id="SSF55073">
    <property type="entry name" value="Nucleotide cyclase"/>
    <property type="match status" value="1"/>
</dbReference>
<feature type="transmembrane region" description="Helical" evidence="3">
    <location>
        <begin position="97"/>
        <end position="118"/>
    </location>
</feature>
<dbReference type="PANTHER" id="PTHR45138:SF9">
    <property type="entry name" value="DIGUANYLATE CYCLASE DGCM-RELATED"/>
    <property type="match status" value="1"/>
</dbReference>
<keyword evidence="3" id="KW-0472">Membrane</keyword>
<dbReference type="Proteomes" id="UP000996601">
    <property type="component" value="Unassembled WGS sequence"/>
</dbReference>
<dbReference type="Pfam" id="PF00990">
    <property type="entry name" value="GGDEF"/>
    <property type="match status" value="1"/>
</dbReference>
<comment type="caution">
    <text evidence="5">The sequence shown here is derived from an EMBL/GenBank/DDBJ whole genome shotgun (WGS) entry which is preliminary data.</text>
</comment>
<evidence type="ECO:0000313" key="6">
    <source>
        <dbReference type="Proteomes" id="UP000996601"/>
    </source>
</evidence>